<name>A0A3G1B166_9ARCH</name>
<keyword evidence="1" id="KW-0597">Phosphoprotein</keyword>
<keyword evidence="2" id="KW-0902">Two-component regulatory system</keyword>
<dbReference type="AlphaFoldDB" id="A0A3G1B166"/>
<dbReference type="PANTHER" id="PTHR44591:SF14">
    <property type="entry name" value="PROTEIN PILG"/>
    <property type="match status" value="1"/>
</dbReference>
<dbReference type="PROSITE" id="PS50110">
    <property type="entry name" value="RESPONSE_REGULATORY"/>
    <property type="match status" value="1"/>
</dbReference>
<dbReference type="SMART" id="SM00448">
    <property type="entry name" value="REC"/>
    <property type="match status" value="1"/>
</dbReference>
<evidence type="ECO:0000259" key="3">
    <source>
        <dbReference type="PROSITE" id="PS50110"/>
    </source>
</evidence>
<keyword evidence="5" id="KW-1185">Reference proteome</keyword>
<evidence type="ECO:0000256" key="1">
    <source>
        <dbReference type="ARBA" id="ARBA00022553"/>
    </source>
</evidence>
<dbReference type="InterPro" id="IPR050595">
    <property type="entry name" value="Bact_response_regulator"/>
</dbReference>
<evidence type="ECO:0000313" key="4">
    <source>
        <dbReference type="EMBL" id="AJZ75489.1"/>
    </source>
</evidence>
<reference evidence="4 5" key="1">
    <citation type="journal article" date="2016" name="Sci. Rep.">
        <title>A novel ammonia-oxidizing archaeon from wastewater treatment plant: Its enrichment, physiological and genomic characteristics.</title>
        <authorList>
            <person name="Li Y."/>
            <person name="Ding K."/>
            <person name="Wen X."/>
            <person name="Zhang B."/>
            <person name="Shen B."/>
            <person name="Yang Y."/>
        </authorList>
    </citation>
    <scope>NUCLEOTIDE SEQUENCE [LARGE SCALE GENOMIC DNA]</scope>
    <source>
        <strain evidence="4 5">SAT1</strain>
    </source>
</reference>
<dbReference type="STRING" id="1603555.SU86_002825"/>
<sequence length="127" mass="14281">MSLKILVAEDNAFTATQYTKVLQKNGHRVIVTRDGEECLQIYENALSEFDSLDQNPFDVILLDNNMPKKSGVEVAKEILDKRPNQRIIFASAYDINSLIKSPGIVPDSVEILEKPFSLNTMVNRVQA</sequence>
<dbReference type="EMBL" id="CP011097">
    <property type="protein sequence ID" value="AJZ75489.1"/>
    <property type="molecule type" value="Genomic_DNA"/>
</dbReference>
<dbReference type="RefSeq" id="WP_048188152.1">
    <property type="nucleotide sequence ID" value="NZ_CP011097.1"/>
</dbReference>
<dbReference type="Gene3D" id="3.40.50.2300">
    <property type="match status" value="1"/>
</dbReference>
<dbReference type="OrthoDB" id="9652at2157"/>
<dbReference type="InterPro" id="IPR011006">
    <property type="entry name" value="CheY-like_superfamily"/>
</dbReference>
<evidence type="ECO:0000256" key="2">
    <source>
        <dbReference type="ARBA" id="ARBA00023012"/>
    </source>
</evidence>
<gene>
    <name evidence="4" type="ORF">SU86_002825</name>
</gene>
<dbReference type="KEGG" id="tah:SU86_002825"/>
<dbReference type="SUPFAM" id="SSF52172">
    <property type="entry name" value="CheY-like"/>
    <property type="match status" value="1"/>
</dbReference>
<evidence type="ECO:0000313" key="5">
    <source>
        <dbReference type="Proteomes" id="UP000266745"/>
    </source>
</evidence>
<feature type="domain" description="Response regulatory" evidence="3">
    <location>
        <begin position="4"/>
        <end position="127"/>
    </location>
</feature>
<dbReference type="InterPro" id="IPR001789">
    <property type="entry name" value="Sig_transdc_resp-reg_receiver"/>
</dbReference>
<dbReference type="GO" id="GO:0000160">
    <property type="term" value="P:phosphorelay signal transduction system"/>
    <property type="evidence" value="ECO:0007669"/>
    <property type="project" value="UniProtKB-KW"/>
</dbReference>
<accession>A0A3G1B166</accession>
<dbReference type="PANTHER" id="PTHR44591">
    <property type="entry name" value="STRESS RESPONSE REGULATOR PROTEIN 1"/>
    <property type="match status" value="1"/>
</dbReference>
<dbReference type="Proteomes" id="UP000266745">
    <property type="component" value="Chromosome"/>
</dbReference>
<dbReference type="CDD" id="cd00156">
    <property type="entry name" value="REC"/>
    <property type="match status" value="1"/>
</dbReference>
<proteinExistence type="predicted"/>
<dbReference type="Pfam" id="PF00072">
    <property type="entry name" value="Response_reg"/>
    <property type="match status" value="1"/>
</dbReference>
<dbReference type="GeneID" id="24875322"/>
<protein>
    <recommendedName>
        <fullName evidence="3">Response regulatory domain-containing protein</fullName>
    </recommendedName>
</protein>
<organism evidence="4 5">
    <name type="scientific">Candidatus Nitrosotenuis cloacae</name>
    <dbReference type="NCBI Taxonomy" id="1603555"/>
    <lineage>
        <taxon>Archaea</taxon>
        <taxon>Nitrososphaerota</taxon>
        <taxon>Candidatus Nitrosotenuis</taxon>
    </lineage>
</organism>